<evidence type="ECO:0000313" key="4">
    <source>
        <dbReference type="EMBL" id="KOS14509.1"/>
    </source>
</evidence>
<keyword evidence="2" id="KW-0560">Oxidoreductase</keyword>
<dbReference type="STRING" id="77020.A0A0M9VPJ4"/>
<keyword evidence="5" id="KW-1185">Reference proteome</keyword>
<dbReference type="PANTHER" id="PTHR42901">
    <property type="entry name" value="ALCOHOL DEHYDROGENASE"/>
    <property type="match status" value="1"/>
</dbReference>
<organism evidence="4 5">
    <name type="scientific">Malassezia pachydermatis</name>
    <dbReference type="NCBI Taxonomy" id="77020"/>
    <lineage>
        <taxon>Eukaryota</taxon>
        <taxon>Fungi</taxon>
        <taxon>Dikarya</taxon>
        <taxon>Basidiomycota</taxon>
        <taxon>Ustilaginomycotina</taxon>
        <taxon>Malasseziomycetes</taxon>
        <taxon>Malasseziales</taxon>
        <taxon>Malasseziaceae</taxon>
        <taxon>Malassezia</taxon>
    </lineage>
</organism>
<dbReference type="FunFam" id="3.40.50.720:FF:000047">
    <property type="entry name" value="NADP-dependent L-serine/L-allo-threonine dehydrogenase"/>
    <property type="match status" value="1"/>
</dbReference>
<comment type="caution">
    <text evidence="4">The sequence shown here is derived from an EMBL/GenBank/DDBJ whole genome shotgun (WGS) entry which is preliminary data.</text>
</comment>
<dbReference type="PRINTS" id="PR00081">
    <property type="entry name" value="GDHRDH"/>
</dbReference>
<protein>
    <submittedName>
        <fullName evidence="4">Nadp(+)-dependent dehydrogenase</fullName>
    </submittedName>
</protein>
<dbReference type="OrthoDB" id="6251714at2759"/>
<dbReference type="Gene3D" id="3.40.50.720">
    <property type="entry name" value="NAD(P)-binding Rossmann-like Domain"/>
    <property type="match status" value="1"/>
</dbReference>
<sequence length="274" mass="29300">MSGVFSTKHLHDKVVLITGASSGIGAAAAMLFARAGANVVLAARRADRLTQVQAECEQANQHGGTGHGGRYATLSLDMRSKESIDSVLHRLPSWAEHVDVLVNNAGLACGTDKVGEISESDMDAMLDTNVRGLMQMTQVFVPRFRARNAGHIINIGSIAGVEAYPGGSVYCATKFAVRAFTSALLKELYDTQIRVTNIQPGMVETEFSLVRYHGNQSSADKVYTGLHPLTGDDIAEEIVWAASRPAHVNIAETTVMPVNQAGPYHVARPLASSK</sequence>
<name>A0A0M9VPJ4_9BASI</name>
<reference evidence="4 5" key="1">
    <citation type="submission" date="2015-07" db="EMBL/GenBank/DDBJ databases">
        <title>Draft Genome Sequence of Malassezia furfur CBS1878 and Malassezia pachydermatis CBS1879.</title>
        <authorList>
            <person name="Triana S."/>
            <person name="Ohm R."/>
            <person name="Gonzalez A."/>
            <person name="DeCock H."/>
            <person name="Restrepo S."/>
            <person name="Celis A."/>
        </authorList>
    </citation>
    <scope>NUCLEOTIDE SEQUENCE [LARGE SCALE GENOMIC DNA]</scope>
    <source>
        <strain evidence="4 5">CBS 1879</strain>
    </source>
</reference>
<dbReference type="PANTHER" id="PTHR42901:SF1">
    <property type="entry name" value="ALCOHOL DEHYDROGENASE"/>
    <property type="match status" value="1"/>
</dbReference>
<dbReference type="AlphaFoldDB" id="A0A0M9VPJ4"/>
<dbReference type="SUPFAM" id="SSF51735">
    <property type="entry name" value="NAD(P)-binding Rossmann-fold domains"/>
    <property type="match status" value="1"/>
</dbReference>
<accession>A0A0M9VPJ4</accession>
<proteinExistence type="inferred from homology"/>
<gene>
    <name evidence="4" type="ORF">Malapachy_0915</name>
</gene>
<dbReference type="GO" id="GO:0016616">
    <property type="term" value="F:oxidoreductase activity, acting on the CH-OH group of donors, NAD or NADP as acceptor"/>
    <property type="evidence" value="ECO:0007669"/>
    <property type="project" value="UniProtKB-ARBA"/>
</dbReference>
<dbReference type="PRINTS" id="PR00080">
    <property type="entry name" value="SDRFAMILY"/>
</dbReference>
<comment type="similarity">
    <text evidence="1 3">Belongs to the short-chain dehydrogenases/reductases (SDR) family.</text>
</comment>
<evidence type="ECO:0000256" key="3">
    <source>
        <dbReference type="RuleBase" id="RU000363"/>
    </source>
</evidence>
<dbReference type="RefSeq" id="XP_017992141.1">
    <property type="nucleotide sequence ID" value="XM_018135427.1"/>
</dbReference>
<dbReference type="Pfam" id="PF00106">
    <property type="entry name" value="adh_short"/>
    <property type="match status" value="1"/>
</dbReference>
<evidence type="ECO:0000313" key="5">
    <source>
        <dbReference type="Proteomes" id="UP000037751"/>
    </source>
</evidence>
<dbReference type="VEuPathDB" id="FungiDB:Malapachy_0915"/>
<evidence type="ECO:0000256" key="1">
    <source>
        <dbReference type="ARBA" id="ARBA00006484"/>
    </source>
</evidence>
<dbReference type="GeneID" id="28727302"/>
<dbReference type="InterPro" id="IPR002347">
    <property type="entry name" value="SDR_fam"/>
</dbReference>
<dbReference type="EMBL" id="LGAV01000003">
    <property type="protein sequence ID" value="KOS14509.1"/>
    <property type="molecule type" value="Genomic_DNA"/>
</dbReference>
<dbReference type="InterPro" id="IPR036291">
    <property type="entry name" value="NAD(P)-bd_dom_sf"/>
</dbReference>
<dbReference type="Proteomes" id="UP000037751">
    <property type="component" value="Unassembled WGS sequence"/>
</dbReference>
<evidence type="ECO:0000256" key="2">
    <source>
        <dbReference type="ARBA" id="ARBA00023002"/>
    </source>
</evidence>